<evidence type="ECO:0000256" key="3">
    <source>
        <dbReference type="ARBA" id="ARBA00022729"/>
    </source>
</evidence>
<organism evidence="7 8">
    <name type="scientific">Pseudaquabacterium terrae</name>
    <dbReference type="NCBI Taxonomy" id="2732868"/>
    <lineage>
        <taxon>Bacteria</taxon>
        <taxon>Pseudomonadati</taxon>
        <taxon>Pseudomonadota</taxon>
        <taxon>Betaproteobacteria</taxon>
        <taxon>Burkholderiales</taxon>
        <taxon>Sphaerotilaceae</taxon>
        <taxon>Pseudaquabacterium</taxon>
    </lineage>
</organism>
<keyword evidence="5" id="KW-0998">Cell outer membrane</keyword>
<comment type="similarity">
    <text evidence="2">Belongs to the MipA/OmpV family.</text>
</comment>
<evidence type="ECO:0000256" key="6">
    <source>
        <dbReference type="SAM" id="SignalP"/>
    </source>
</evidence>
<dbReference type="RefSeq" id="WP_173130711.1">
    <property type="nucleotide sequence ID" value="NZ_JABRWJ010000009.1"/>
</dbReference>
<keyword evidence="3 6" id="KW-0732">Signal</keyword>
<dbReference type="EMBL" id="JABRWJ010000009">
    <property type="protein sequence ID" value="NRF70825.1"/>
    <property type="molecule type" value="Genomic_DNA"/>
</dbReference>
<accession>A0ABX2EQL0</accession>
<name>A0ABX2EQL0_9BURK</name>
<evidence type="ECO:0000313" key="8">
    <source>
        <dbReference type="Proteomes" id="UP000737171"/>
    </source>
</evidence>
<dbReference type="InterPro" id="IPR010583">
    <property type="entry name" value="MipA"/>
</dbReference>
<evidence type="ECO:0000256" key="5">
    <source>
        <dbReference type="ARBA" id="ARBA00023237"/>
    </source>
</evidence>
<dbReference type="PANTHER" id="PTHR38776">
    <property type="entry name" value="MLTA-INTERACTING PROTEIN-RELATED"/>
    <property type="match status" value="1"/>
</dbReference>
<feature type="chain" id="PRO_5045422036" evidence="6">
    <location>
        <begin position="21"/>
        <end position="271"/>
    </location>
</feature>
<feature type="signal peptide" evidence="6">
    <location>
        <begin position="1"/>
        <end position="20"/>
    </location>
</feature>
<comment type="caution">
    <text evidence="7">The sequence shown here is derived from an EMBL/GenBank/DDBJ whole genome shotgun (WGS) entry which is preliminary data.</text>
</comment>
<evidence type="ECO:0000256" key="4">
    <source>
        <dbReference type="ARBA" id="ARBA00023136"/>
    </source>
</evidence>
<gene>
    <name evidence="7" type="ORF">HLB44_27855</name>
</gene>
<keyword evidence="4" id="KW-0472">Membrane</keyword>
<dbReference type="Proteomes" id="UP000737171">
    <property type="component" value="Unassembled WGS sequence"/>
</dbReference>
<keyword evidence="8" id="KW-1185">Reference proteome</keyword>
<evidence type="ECO:0000313" key="7">
    <source>
        <dbReference type="EMBL" id="NRF70825.1"/>
    </source>
</evidence>
<sequence>MTTAAARACTALALSCAAAAAPAQDGEPQARWALGGALAWSPIYAGAGQHELRLRPLWVLQHGRWRIGTSRSAQLMDFGNGARGSGASAELLRTDGFKLGIGARIDSGRRAARSPTLSGLPDIPRTLRARVYASQALDRQWTLSASLTQDVLGRGGGALLGAGIGWRHPLGERSEWSAAAGLTWADARHMQTWYGIDPAAHARGAPAVYRPGAGLRDWTIGTGVATTLAPHWVLYAQVGLSSLQGGAAASPLTPRDQAVSASIGIGYRCCR</sequence>
<dbReference type="Pfam" id="PF06629">
    <property type="entry name" value="MipA"/>
    <property type="match status" value="1"/>
</dbReference>
<evidence type="ECO:0000256" key="2">
    <source>
        <dbReference type="ARBA" id="ARBA00005722"/>
    </source>
</evidence>
<comment type="subcellular location">
    <subcellularLocation>
        <location evidence="1">Cell outer membrane</location>
    </subcellularLocation>
</comment>
<reference evidence="7 8" key="1">
    <citation type="submission" date="2020-05" db="EMBL/GenBank/DDBJ databases">
        <title>Aquincola sp. isolate from soil.</title>
        <authorList>
            <person name="Han J."/>
            <person name="Kim D.-U."/>
        </authorList>
    </citation>
    <scope>NUCLEOTIDE SEQUENCE [LARGE SCALE GENOMIC DNA]</scope>
    <source>
        <strain evidence="7 8">S2</strain>
    </source>
</reference>
<dbReference type="PANTHER" id="PTHR38776:SF1">
    <property type="entry name" value="MLTA-INTERACTING PROTEIN-RELATED"/>
    <property type="match status" value="1"/>
</dbReference>
<proteinExistence type="inferred from homology"/>
<protein>
    <submittedName>
        <fullName evidence="7">MipA/OmpV family protein</fullName>
    </submittedName>
</protein>
<evidence type="ECO:0000256" key="1">
    <source>
        <dbReference type="ARBA" id="ARBA00004442"/>
    </source>
</evidence>